<dbReference type="Proteomes" id="UP000430670">
    <property type="component" value="Unassembled WGS sequence"/>
</dbReference>
<sequence length="84" mass="9007">MIEKSDILKESLELGHEGADVKPDALEPLSLSKEELANIKEIAGEHTPQIHETHSISFGCSCGGSCYLVCRNSCASACLSSYSH</sequence>
<proteinExistence type="predicted"/>
<organism evidence="1 2">
    <name type="scientific">Heliobacterium mobile</name>
    <name type="common">Heliobacillus mobilis</name>
    <dbReference type="NCBI Taxonomy" id="28064"/>
    <lineage>
        <taxon>Bacteria</taxon>
        <taxon>Bacillati</taxon>
        <taxon>Bacillota</taxon>
        <taxon>Clostridia</taxon>
        <taxon>Eubacteriales</taxon>
        <taxon>Heliobacteriaceae</taxon>
        <taxon>Heliobacterium</taxon>
    </lineage>
</organism>
<keyword evidence="2" id="KW-1185">Reference proteome</keyword>
<protein>
    <submittedName>
        <fullName evidence="1">Uncharacterized protein</fullName>
    </submittedName>
</protein>
<dbReference type="EMBL" id="WNKU01000006">
    <property type="protein sequence ID" value="MTV48834.1"/>
    <property type="molecule type" value="Genomic_DNA"/>
</dbReference>
<gene>
    <name evidence="1" type="ORF">GJ688_07545</name>
</gene>
<dbReference type="RefSeq" id="WP_155475934.1">
    <property type="nucleotide sequence ID" value="NZ_WNKU01000006.1"/>
</dbReference>
<evidence type="ECO:0000313" key="1">
    <source>
        <dbReference type="EMBL" id="MTV48834.1"/>
    </source>
</evidence>
<name>A0A6I3SIW8_HELMO</name>
<dbReference type="AlphaFoldDB" id="A0A6I3SIW8"/>
<reference evidence="1 2" key="1">
    <citation type="submission" date="2019-11" db="EMBL/GenBank/DDBJ databases">
        <title>Whole-genome sequence of a the green, strictly anaerobic photosynthetic bacterium Heliobacillus mobilis DSM 6151.</title>
        <authorList>
            <person name="Kyndt J.A."/>
            <person name="Meyer T.E."/>
        </authorList>
    </citation>
    <scope>NUCLEOTIDE SEQUENCE [LARGE SCALE GENOMIC DNA]</scope>
    <source>
        <strain evidence="1 2">DSM 6151</strain>
    </source>
</reference>
<accession>A0A6I3SIW8</accession>
<comment type="caution">
    <text evidence="1">The sequence shown here is derived from an EMBL/GenBank/DDBJ whole genome shotgun (WGS) entry which is preliminary data.</text>
</comment>
<evidence type="ECO:0000313" key="2">
    <source>
        <dbReference type="Proteomes" id="UP000430670"/>
    </source>
</evidence>